<keyword evidence="2" id="KW-1185">Reference proteome</keyword>
<name>A0ABR4CPU1_9HELO</name>
<sequence length="117" mass="13992">MDRFNWVLWNRDWNWDWTALAGAMRTDIACIKLEPELFHEYNTRDSSQEESRWVGVGRELEGWDFDRERFHVKLCHRFIFPMPSESMHAKKRKSQIVSANTNFASVVRLPSTHPPKK</sequence>
<accession>A0ABR4CPU1</accession>
<organism evidence="1 2">
    <name type="scientific">Oculimacula yallundae</name>
    <dbReference type="NCBI Taxonomy" id="86028"/>
    <lineage>
        <taxon>Eukaryota</taxon>
        <taxon>Fungi</taxon>
        <taxon>Dikarya</taxon>
        <taxon>Ascomycota</taxon>
        <taxon>Pezizomycotina</taxon>
        <taxon>Leotiomycetes</taxon>
        <taxon>Helotiales</taxon>
        <taxon>Ploettnerulaceae</taxon>
        <taxon>Oculimacula</taxon>
    </lineage>
</organism>
<dbReference type="EMBL" id="JAZHXI010000005">
    <property type="protein sequence ID" value="KAL2071221.1"/>
    <property type="molecule type" value="Genomic_DNA"/>
</dbReference>
<reference evidence="1 2" key="1">
    <citation type="journal article" date="2024" name="Commun. Biol.">
        <title>Comparative genomic analysis of thermophilic fungi reveals convergent evolutionary adaptations and gene losses.</title>
        <authorList>
            <person name="Steindorff A.S."/>
            <person name="Aguilar-Pontes M.V."/>
            <person name="Robinson A.J."/>
            <person name="Andreopoulos B."/>
            <person name="LaButti K."/>
            <person name="Kuo A."/>
            <person name="Mondo S."/>
            <person name="Riley R."/>
            <person name="Otillar R."/>
            <person name="Haridas S."/>
            <person name="Lipzen A."/>
            <person name="Grimwood J."/>
            <person name="Schmutz J."/>
            <person name="Clum A."/>
            <person name="Reid I.D."/>
            <person name="Moisan M.C."/>
            <person name="Butler G."/>
            <person name="Nguyen T.T.M."/>
            <person name="Dewar K."/>
            <person name="Conant G."/>
            <person name="Drula E."/>
            <person name="Henrissat B."/>
            <person name="Hansel C."/>
            <person name="Singer S."/>
            <person name="Hutchinson M.I."/>
            <person name="de Vries R.P."/>
            <person name="Natvig D.O."/>
            <person name="Powell A.J."/>
            <person name="Tsang A."/>
            <person name="Grigoriev I.V."/>
        </authorList>
    </citation>
    <scope>NUCLEOTIDE SEQUENCE [LARGE SCALE GENOMIC DNA]</scope>
    <source>
        <strain evidence="1 2">CBS 494.80</strain>
    </source>
</reference>
<protein>
    <submittedName>
        <fullName evidence="1">Uncharacterized protein</fullName>
    </submittedName>
</protein>
<gene>
    <name evidence="1" type="ORF">VTL71DRAFT_12456</name>
</gene>
<evidence type="ECO:0000313" key="1">
    <source>
        <dbReference type="EMBL" id="KAL2071221.1"/>
    </source>
</evidence>
<dbReference type="Proteomes" id="UP001595075">
    <property type="component" value="Unassembled WGS sequence"/>
</dbReference>
<evidence type="ECO:0000313" key="2">
    <source>
        <dbReference type="Proteomes" id="UP001595075"/>
    </source>
</evidence>
<proteinExistence type="predicted"/>
<comment type="caution">
    <text evidence="1">The sequence shown here is derived from an EMBL/GenBank/DDBJ whole genome shotgun (WGS) entry which is preliminary data.</text>
</comment>